<dbReference type="EMBL" id="UINC01172757">
    <property type="protein sequence ID" value="SVD78001.1"/>
    <property type="molecule type" value="Genomic_DNA"/>
</dbReference>
<name>A0A382Y5C0_9ZZZZ</name>
<sequence length="107" mass="12949">MLALEAQRRSYKIYYYETKNLTFFKNRVYALSQEVEFNENKKKFYSIKNSRIFDLSQASFIFMRQNPPFNMDYITATFILERISKKIKIINDPSAVRNMPEKLYSME</sequence>
<proteinExistence type="predicted"/>
<accession>A0A382Y5C0</accession>
<dbReference type="Pfam" id="PF02951">
    <property type="entry name" value="GSH-S_N"/>
    <property type="match status" value="1"/>
</dbReference>
<dbReference type="SUPFAM" id="SSF52440">
    <property type="entry name" value="PreATP-grasp domain"/>
    <property type="match status" value="1"/>
</dbReference>
<gene>
    <name evidence="2" type="ORF">METZ01_LOCUS430855</name>
</gene>
<dbReference type="InterPro" id="IPR004215">
    <property type="entry name" value="GSHS_N"/>
</dbReference>
<dbReference type="GO" id="GO:0004363">
    <property type="term" value="F:glutathione synthase activity"/>
    <property type="evidence" value="ECO:0007669"/>
    <property type="project" value="InterPro"/>
</dbReference>
<organism evidence="2">
    <name type="scientific">marine metagenome</name>
    <dbReference type="NCBI Taxonomy" id="408172"/>
    <lineage>
        <taxon>unclassified sequences</taxon>
        <taxon>metagenomes</taxon>
        <taxon>ecological metagenomes</taxon>
    </lineage>
</organism>
<feature type="non-terminal residue" evidence="2">
    <location>
        <position position="107"/>
    </location>
</feature>
<reference evidence="2" key="1">
    <citation type="submission" date="2018-05" db="EMBL/GenBank/DDBJ databases">
        <authorList>
            <person name="Lanie J.A."/>
            <person name="Ng W.-L."/>
            <person name="Kazmierczak K.M."/>
            <person name="Andrzejewski T.M."/>
            <person name="Davidsen T.M."/>
            <person name="Wayne K.J."/>
            <person name="Tettelin H."/>
            <person name="Glass J.I."/>
            <person name="Rusch D."/>
            <person name="Podicherti R."/>
            <person name="Tsui H.-C.T."/>
            <person name="Winkler M.E."/>
        </authorList>
    </citation>
    <scope>NUCLEOTIDE SEQUENCE</scope>
</reference>
<evidence type="ECO:0000259" key="1">
    <source>
        <dbReference type="Pfam" id="PF02951"/>
    </source>
</evidence>
<evidence type="ECO:0000313" key="2">
    <source>
        <dbReference type="EMBL" id="SVD78001.1"/>
    </source>
</evidence>
<dbReference type="InterPro" id="IPR016185">
    <property type="entry name" value="PreATP-grasp_dom_sf"/>
</dbReference>
<protein>
    <recommendedName>
        <fullName evidence="1">Prokaryotic glutathione synthetase N-terminal domain-containing protein</fullName>
    </recommendedName>
</protein>
<feature type="domain" description="Prokaryotic glutathione synthetase N-terminal" evidence="1">
    <location>
        <begin position="1"/>
        <end position="97"/>
    </location>
</feature>
<dbReference type="Gene3D" id="3.40.50.20">
    <property type="match status" value="1"/>
</dbReference>
<dbReference type="AlphaFoldDB" id="A0A382Y5C0"/>